<reference evidence="2 3" key="1">
    <citation type="submission" date="2021-03" db="EMBL/GenBank/DDBJ databases">
        <title>Sequencing the genomes of 1000 actinobacteria strains.</title>
        <authorList>
            <person name="Klenk H.-P."/>
        </authorList>
    </citation>
    <scope>NUCLEOTIDE SEQUENCE [LARGE SCALE GENOMIC DNA]</scope>
    <source>
        <strain evidence="2 3">DSM 24221</strain>
    </source>
</reference>
<keyword evidence="1" id="KW-0812">Transmembrane</keyword>
<evidence type="ECO:0008006" key="4">
    <source>
        <dbReference type="Google" id="ProtNLM"/>
    </source>
</evidence>
<protein>
    <recommendedName>
        <fullName evidence="4">DUF4307 domain-containing protein</fullName>
    </recommendedName>
</protein>
<sequence>MTTPASINAKLDDRYGRSRNGARLAPWIGGGIVAAVILGYLLWMVPQQTTGTVDYDDLGFRVTSAEQVSVTFRVTSSRNAPVVCTLEALDEEFGVVGWKVVELPANDRVHTDYTETIPTVAEATTGFVNTCALR</sequence>
<keyword evidence="1" id="KW-0472">Membrane</keyword>
<evidence type="ECO:0000313" key="3">
    <source>
        <dbReference type="Proteomes" id="UP001519362"/>
    </source>
</evidence>
<dbReference type="RefSeq" id="WP_241244993.1">
    <property type="nucleotide sequence ID" value="NZ_CP049253.1"/>
</dbReference>
<accession>A0ABS4ZF93</accession>
<dbReference type="Pfam" id="PF14155">
    <property type="entry name" value="DUF4307"/>
    <property type="match status" value="1"/>
</dbReference>
<comment type="caution">
    <text evidence="2">The sequence shown here is derived from an EMBL/GenBank/DDBJ whole genome shotgun (WGS) entry which is preliminary data.</text>
</comment>
<organism evidence="2 3">
    <name type="scientific">Microbacterium amylolyticum</name>
    <dbReference type="NCBI Taxonomy" id="936337"/>
    <lineage>
        <taxon>Bacteria</taxon>
        <taxon>Bacillati</taxon>
        <taxon>Actinomycetota</taxon>
        <taxon>Actinomycetes</taxon>
        <taxon>Micrococcales</taxon>
        <taxon>Microbacteriaceae</taxon>
        <taxon>Microbacterium</taxon>
    </lineage>
</organism>
<evidence type="ECO:0000313" key="2">
    <source>
        <dbReference type="EMBL" id="MBP2435957.1"/>
    </source>
</evidence>
<feature type="transmembrane region" description="Helical" evidence="1">
    <location>
        <begin position="24"/>
        <end position="43"/>
    </location>
</feature>
<keyword evidence="1" id="KW-1133">Transmembrane helix</keyword>
<dbReference type="Proteomes" id="UP001519362">
    <property type="component" value="Unassembled WGS sequence"/>
</dbReference>
<dbReference type="EMBL" id="JAGIOL010000001">
    <property type="protein sequence ID" value="MBP2435957.1"/>
    <property type="molecule type" value="Genomic_DNA"/>
</dbReference>
<dbReference type="InterPro" id="IPR025443">
    <property type="entry name" value="DUF4307"/>
</dbReference>
<gene>
    <name evidence="2" type="ORF">JOF34_000543</name>
</gene>
<proteinExistence type="predicted"/>
<keyword evidence="3" id="KW-1185">Reference proteome</keyword>
<evidence type="ECO:0000256" key="1">
    <source>
        <dbReference type="SAM" id="Phobius"/>
    </source>
</evidence>
<name>A0ABS4ZF93_9MICO</name>